<dbReference type="PANTHER" id="PTHR46696">
    <property type="entry name" value="P450, PUTATIVE (EUROFUNG)-RELATED"/>
    <property type="match status" value="1"/>
</dbReference>
<keyword evidence="2" id="KW-0479">Metal-binding</keyword>
<evidence type="ECO:0000313" key="3">
    <source>
        <dbReference type="EMBL" id="MEJ5979293.1"/>
    </source>
</evidence>
<dbReference type="InterPro" id="IPR001128">
    <property type="entry name" value="Cyt_P450"/>
</dbReference>
<evidence type="ECO:0000256" key="2">
    <source>
        <dbReference type="RuleBase" id="RU000461"/>
    </source>
</evidence>
<keyword evidence="2" id="KW-0349">Heme</keyword>
<sequence>MVSLIERDYFTDYEILKDPYAFFEAIREQGPVYQPPGKDYFIVTGFEETLEVLRDHDTFSAIIGLQGAAMPLPFVPEGSDITAQIEGHRMQFLGGDLVVNLDDDAHSNLRALVNTLFVPSRLKANEAFIADYSDQMIREAVANGKVDVIKTIATPFVTIVIADLLGVPVEDRQMFMDTIAMAPPPGSLDGDNDMSAEDHPFVIMGSYFAGYIADRSENPRDDVLTELAQAILPNGVKPPMQDIVQLGMFMFGAGQDTSAKLLGNSIKYLVEDLDLQAQLRADPKKISAFIEEVLRIEGSTKQTARLARKDTEIAGVKIAAGTKILVALSAANRDPKRWENPAELQLGRKRIVEHAAFGRGKHVCAGAPLARVEVRVLLEKLLAETSHFEIDREKHPNGIADLSYEPSFIIRGLAELHLKLTPREGFVAPEKPAAATNGHVLSTGGNSLETLLADPGAKAVLEKHFPGIGPGPFLGIANGFTLRGIARLASRRFPAPALDAADADLLRLAQGVAIDTKVTLSTAATRVGDLLKNPAAVAVLEKHFAGISTDKRIGMAKGMTLRAMKKFAPDQFTDEALDALDAELAKLA</sequence>
<accession>A0ABU8S255</accession>
<dbReference type="Pfam" id="PF00067">
    <property type="entry name" value="p450"/>
    <property type="match status" value="1"/>
</dbReference>
<gene>
    <name evidence="3" type="ORF">WG901_21750</name>
</gene>
<dbReference type="RefSeq" id="WP_339589229.1">
    <property type="nucleotide sequence ID" value="NZ_JBBHJZ010000006.1"/>
</dbReference>
<keyword evidence="2" id="KW-0503">Monooxygenase</keyword>
<keyword evidence="4" id="KW-1185">Reference proteome</keyword>
<dbReference type="PRINTS" id="PR00385">
    <property type="entry name" value="P450"/>
</dbReference>
<dbReference type="PANTHER" id="PTHR46696:SF4">
    <property type="entry name" value="BIOTIN BIOSYNTHESIS CYTOCHROME P450"/>
    <property type="match status" value="1"/>
</dbReference>
<dbReference type="PRINTS" id="PR00359">
    <property type="entry name" value="BP450"/>
</dbReference>
<organism evidence="3 4">
    <name type="scientific">Novosphingobium anseongense</name>
    <dbReference type="NCBI Taxonomy" id="3133436"/>
    <lineage>
        <taxon>Bacteria</taxon>
        <taxon>Pseudomonadati</taxon>
        <taxon>Pseudomonadota</taxon>
        <taxon>Alphaproteobacteria</taxon>
        <taxon>Sphingomonadales</taxon>
        <taxon>Sphingomonadaceae</taxon>
        <taxon>Novosphingobium</taxon>
    </lineage>
</organism>
<name>A0ABU8S255_9SPHN</name>
<dbReference type="InterPro" id="IPR017972">
    <property type="entry name" value="Cyt_P450_CS"/>
</dbReference>
<comment type="caution">
    <text evidence="3">The sequence shown here is derived from an EMBL/GenBank/DDBJ whole genome shotgun (WGS) entry which is preliminary data.</text>
</comment>
<keyword evidence="2" id="KW-0560">Oxidoreductase</keyword>
<dbReference type="InterPro" id="IPR036396">
    <property type="entry name" value="Cyt_P450_sf"/>
</dbReference>
<reference evidence="3 4" key="1">
    <citation type="submission" date="2024-03" db="EMBL/GenBank/DDBJ databases">
        <authorList>
            <person name="Jo J.-H."/>
        </authorList>
    </citation>
    <scope>NUCLEOTIDE SEQUENCE [LARGE SCALE GENOMIC DNA]</scope>
    <source>
        <strain evidence="3 4">PS1R-30</strain>
    </source>
</reference>
<dbReference type="PROSITE" id="PS00086">
    <property type="entry name" value="CYTOCHROME_P450"/>
    <property type="match status" value="1"/>
</dbReference>
<proteinExistence type="inferred from homology"/>
<dbReference type="Proteomes" id="UP001361239">
    <property type="component" value="Unassembled WGS sequence"/>
</dbReference>
<dbReference type="SUPFAM" id="SSF48264">
    <property type="entry name" value="Cytochrome P450"/>
    <property type="match status" value="1"/>
</dbReference>
<evidence type="ECO:0000313" key="4">
    <source>
        <dbReference type="Proteomes" id="UP001361239"/>
    </source>
</evidence>
<dbReference type="InterPro" id="IPR002397">
    <property type="entry name" value="Cyt_P450_B"/>
</dbReference>
<evidence type="ECO:0000256" key="1">
    <source>
        <dbReference type="ARBA" id="ARBA00010617"/>
    </source>
</evidence>
<protein>
    <submittedName>
        <fullName evidence="3">Cytochrome P450</fullName>
    </submittedName>
</protein>
<comment type="similarity">
    <text evidence="1 2">Belongs to the cytochrome P450 family.</text>
</comment>
<dbReference type="Gene3D" id="1.10.630.10">
    <property type="entry name" value="Cytochrome P450"/>
    <property type="match status" value="1"/>
</dbReference>
<keyword evidence="2" id="KW-0408">Iron</keyword>
<dbReference type="EMBL" id="JBBHJZ010000006">
    <property type="protein sequence ID" value="MEJ5979293.1"/>
    <property type="molecule type" value="Genomic_DNA"/>
</dbReference>